<evidence type="ECO:0000313" key="2">
    <source>
        <dbReference type="EMBL" id="REA62926.1"/>
    </source>
</evidence>
<reference evidence="2 3" key="1">
    <citation type="submission" date="2018-07" db="EMBL/GenBank/DDBJ databases">
        <title>Dyadobacter roseus sp. nov., isolated from rose rhizosphere soil.</title>
        <authorList>
            <person name="Chen L."/>
        </authorList>
    </citation>
    <scope>NUCLEOTIDE SEQUENCE [LARGE SCALE GENOMIC DNA]</scope>
    <source>
        <strain evidence="2 3">RS19</strain>
    </source>
</reference>
<sequence length="116" mass="12128">MKNSRQFKTFLIAAFVAASSGAFAQVKIGSNPVVIGPNNNLEVEATNGNKTVILKDNGNVGIGTTAPGNKAEINSGTANTSGLRFTNLNDASGITTNTNTNYNLNGRILNIWKTGK</sequence>
<keyword evidence="1" id="KW-0732">Signal</keyword>
<name>A0A3D8YEJ3_9BACT</name>
<feature type="signal peptide" evidence="1">
    <location>
        <begin position="1"/>
        <end position="24"/>
    </location>
</feature>
<proteinExistence type="predicted"/>
<evidence type="ECO:0000313" key="3">
    <source>
        <dbReference type="Proteomes" id="UP000256373"/>
    </source>
</evidence>
<dbReference type="OrthoDB" id="1163828at2"/>
<dbReference type="AlphaFoldDB" id="A0A3D8YEJ3"/>
<organism evidence="2 3">
    <name type="scientific">Dyadobacter luteus</name>
    <dbReference type="NCBI Taxonomy" id="2259619"/>
    <lineage>
        <taxon>Bacteria</taxon>
        <taxon>Pseudomonadati</taxon>
        <taxon>Bacteroidota</taxon>
        <taxon>Cytophagia</taxon>
        <taxon>Cytophagales</taxon>
        <taxon>Spirosomataceae</taxon>
        <taxon>Dyadobacter</taxon>
    </lineage>
</organism>
<dbReference type="EMBL" id="QNUL01000004">
    <property type="protein sequence ID" value="REA62926.1"/>
    <property type="molecule type" value="Genomic_DNA"/>
</dbReference>
<feature type="chain" id="PRO_5017613194" evidence="1">
    <location>
        <begin position="25"/>
        <end position="116"/>
    </location>
</feature>
<evidence type="ECO:0000256" key="1">
    <source>
        <dbReference type="SAM" id="SignalP"/>
    </source>
</evidence>
<accession>A0A3D8YEJ3</accession>
<dbReference type="Proteomes" id="UP000256373">
    <property type="component" value="Unassembled WGS sequence"/>
</dbReference>
<protein>
    <submittedName>
        <fullName evidence="2">Uncharacterized protein</fullName>
    </submittedName>
</protein>
<dbReference type="RefSeq" id="WP_115830235.1">
    <property type="nucleotide sequence ID" value="NZ_QNUL01000004.1"/>
</dbReference>
<keyword evidence="3" id="KW-1185">Reference proteome</keyword>
<gene>
    <name evidence="2" type="ORF">DSL64_08430</name>
</gene>
<comment type="caution">
    <text evidence="2">The sequence shown here is derived from an EMBL/GenBank/DDBJ whole genome shotgun (WGS) entry which is preliminary data.</text>
</comment>